<keyword evidence="2" id="KW-1185">Reference proteome</keyword>
<proteinExistence type="predicted"/>
<evidence type="ECO:0000313" key="2">
    <source>
        <dbReference type="Proteomes" id="UP001057452"/>
    </source>
</evidence>
<dbReference type="EMBL" id="CM043798">
    <property type="protein sequence ID" value="KAI4814185.1"/>
    <property type="molecule type" value="Genomic_DNA"/>
</dbReference>
<gene>
    <name evidence="1" type="ORF">KUCAC02_003390</name>
</gene>
<protein>
    <submittedName>
        <fullName evidence="1">Uncharacterized protein</fullName>
    </submittedName>
</protein>
<name>A0ACB9WLE6_CHAAC</name>
<accession>A0ACB9WLE6</accession>
<sequence length="111" mass="12398">MGDPQQKDHRHGKSTTSKSKQMKHHHQNQGHRHHQKLLQSDYNESPETQSTAEDSICTVMKHPSPTAAAWKKDKSSTSTKTNNRNALSEKHGGRLSGGIQNLAMPLHRISS</sequence>
<dbReference type="Proteomes" id="UP001057452">
    <property type="component" value="Chromosome 14"/>
</dbReference>
<reference evidence="1" key="1">
    <citation type="submission" date="2022-05" db="EMBL/GenBank/DDBJ databases">
        <title>Chromosome-level genome of Chaenocephalus aceratus.</title>
        <authorList>
            <person name="Park H."/>
        </authorList>
    </citation>
    <scope>NUCLEOTIDE SEQUENCE</scope>
    <source>
        <strain evidence="1">KU_202001</strain>
    </source>
</reference>
<comment type="caution">
    <text evidence="1">The sequence shown here is derived from an EMBL/GenBank/DDBJ whole genome shotgun (WGS) entry which is preliminary data.</text>
</comment>
<organism evidence="1 2">
    <name type="scientific">Chaenocephalus aceratus</name>
    <name type="common">Blackfin icefish</name>
    <name type="synonym">Chaenichthys aceratus</name>
    <dbReference type="NCBI Taxonomy" id="36190"/>
    <lineage>
        <taxon>Eukaryota</taxon>
        <taxon>Metazoa</taxon>
        <taxon>Chordata</taxon>
        <taxon>Craniata</taxon>
        <taxon>Vertebrata</taxon>
        <taxon>Euteleostomi</taxon>
        <taxon>Actinopterygii</taxon>
        <taxon>Neopterygii</taxon>
        <taxon>Teleostei</taxon>
        <taxon>Neoteleostei</taxon>
        <taxon>Acanthomorphata</taxon>
        <taxon>Eupercaria</taxon>
        <taxon>Perciformes</taxon>
        <taxon>Notothenioidei</taxon>
        <taxon>Channichthyidae</taxon>
        <taxon>Chaenocephalus</taxon>
    </lineage>
</organism>
<evidence type="ECO:0000313" key="1">
    <source>
        <dbReference type="EMBL" id="KAI4814185.1"/>
    </source>
</evidence>